<reference evidence="4 5" key="1">
    <citation type="submission" date="2020-06" db="EMBL/GenBank/DDBJ databases">
        <authorList>
            <person name="Li R."/>
            <person name="Bekaert M."/>
        </authorList>
    </citation>
    <scope>NUCLEOTIDE SEQUENCE [LARGE SCALE GENOMIC DNA]</scope>
    <source>
        <strain evidence="5">wild</strain>
    </source>
</reference>
<keyword evidence="5" id="KW-1185">Reference proteome</keyword>
<feature type="domain" description="DZIP3-like HEPN" evidence="2">
    <location>
        <begin position="9"/>
        <end position="114"/>
    </location>
</feature>
<dbReference type="Pfam" id="PF20720">
    <property type="entry name" value="nSTAND3"/>
    <property type="match status" value="1"/>
</dbReference>
<dbReference type="InterPro" id="IPR041249">
    <property type="entry name" value="HEPN_DZIP3"/>
</dbReference>
<organism evidence="4 5">
    <name type="scientific">Mytilus coruscus</name>
    <name type="common">Sea mussel</name>
    <dbReference type="NCBI Taxonomy" id="42192"/>
    <lineage>
        <taxon>Eukaryota</taxon>
        <taxon>Metazoa</taxon>
        <taxon>Spiralia</taxon>
        <taxon>Lophotrochozoa</taxon>
        <taxon>Mollusca</taxon>
        <taxon>Bivalvia</taxon>
        <taxon>Autobranchia</taxon>
        <taxon>Pteriomorphia</taxon>
        <taxon>Mytilida</taxon>
        <taxon>Mytiloidea</taxon>
        <taxon>Mytilidae</taxon>
        <taxon>Mytilinae</taxon>
        <taxon>Mytilus</taxon>
    </lineage>
</organism>
<feature type="coiled-coil region" evidence="1">
    <location>
        <begin position="148"/>
        <end position="224"/>
    </location>
</feature>
<dbReference type="Gene3D" id="1.10.287.1490">
    <property type="match status" value="1"/>
</dbReference>
<proteinExistence type="predicted"/>
<dbReference type="InterPro" id="IPR049050">
    <property type="entry name" value="nSTAND3"/>
</dbReference>
<evidence type="ECO:0000313" key="4">
    <source>
        <dbReference type="EMBL" id="CAC5425356.1"/>
    </source>
</evidence>
<dbReference type="EMBL" id="CACVKT020010231">
    <property type="protein sequence ID" value="CAC5425356.1"/>
    <property type="molecule type" value="Genomic_DNA"/>
</dbReference>
<name>A0A6J8F0B8_MYTCO</name>
<accession>A0A6J8F0B8</accession>
<dbReference type="Pfam" id="PF18738">
    <property type="entry name" value="HEPN_DZIP3"/>
    <property type="match status" value="1"/>
</dbReference>
<evidence type="ECO:0000313" key="5">
    <source>
        <dbReference type="Proteomes" id="UP000507470"/>
    </source>
</evidence>
<dbReference type="SUPFAM" id="SSF140860">
    <property type="entry name" value="Pseudo ankyrin repeat-like"/>
    <property type="match status" value="1"/>
</dbReference>
<sequence>MIACQIFLHALFSTEIGTFTSANFDTTLIVCLLRNLPPRESAPVTGFDNLPRPNDTSTGADIARVKWYRNKLVHSEDGKLCPGDFSQFWGDLEGAIGRLGGPPMLNEAQSAQHIVLDGSLIRMLNVLGNCEKDVHNLHLSQENHIKMINDLENHRIIKEQQINQLNSSLQKGETETSKLSTELSEYKETLDRCTEDIEACKREIEKKEETLKGIKEKVVDKQNLVDVLTNQLGSLECTYDKKFKEIDDKLVEHDEQMASCVKEIDKMKKTHYHTDDKSADTKALIEEDVREDTFMTTKAVTDGLLLLKQNGVLLITGHAGTGKSRIGRHVLQMYCTENKSHESIKLNTLEEWDRMVSREDNVVVLLDDIFGETNCIYNREKDAPILDMVHAYVCKGNIKVVITIRDTVKRQCQQLFDNHRLFKFDFIDLSSDKYELSQKEKKTILKKYMKTFRQSDYIKSTGFVDHHHDPILKTDEVSKITGENPVKGFPLVVYQFVHNDKYFKLGSQFFDRPTDAILDEMIEIREKGEDDRKVMIQYAVMVFTAINENCINPDDYSSVTEVPKIIDAIYGESIKLKKCHISDAVKKLKGSYLVNIPNQKSYRLHHPILQESVILSFAKIDDENINKIIPLISWSFCLKMIKPESYKEKEGEVVLAIPANSYKLLANRLADIYMAEIRGFLLAAEYFLRDFINTELFQQDYCLLLPYLLEALEKKDIKDKHTENMTRYQAMDICYLFMNNKDVFLTNLLVYVAKTERQFEMYNFILKTFNQVIKNSNNYVSIEIMKRALIQSLYEICSSTKDLRSVKATLEILEENKIPVLLDQCVNLTEIELPIERFKMEYDSEPICIFLTLCIWNAYKEFNVPVLKCLLSKYKETPFDVNLFLGMIYRKEWVKKHEQHNLSYKPLKWMTETFADQALLDTACKYQMFNTVEYLESASRCKSIDPLSCLKTMIEGVNDSFIGFQPNYVQEFIDFLLTQIDCTSKELNPVVISVFQKHEVPDCVFDAFLPVCLNNAKLLSLACINGHFHVVNLIIENSLHIQFEDLQSALLSACKDRGGSYSLHAFNRIPYIELEKLKIVKYIVGKFGFEHFDLKAACQQACDSSQFKIVEWFVQNIDLTFFDVDFITSSALKRGQFEILEDIMNKTGIARLNKMEVLKSVSEHFTVRCSTKILQIVSTIWNNTDDKEELNMEEIVNTGYKSKCFELLMWIHENCHPHVSIDARRLLMSACEDCRIDVSKRVVQAFEQTTLDIDGGELFLLTCDKKFDLSNEMIYEHWIAMLHWILATFQIKRLDIISGVLKLVRVDKNLRNELTNLLVSILENNVRSLNTEDMEDMKVMIKISLKQKYYDIVNWFLENENCCSFDKQKILNKACSDAEIGTVRLLRKYFYCLDMNQAMNHIFSTSPYYFYSFNPRNQEPKCLNDHPTVACLNLLWKEVNHDSIDIRTIVSAACQDEQISNDVMTWILLNLPIDRIPINLVLITCCQQSKINHVKYIFHKLDNEQLEVEDAFVKACLASDPDLKWNFGESLCVVDFLFQKLQDKTSSLSLVLTELLCKNNFDLILYFLQAGYCRKIDMKNLMNLACRNGHIRLVQWILANVEHKELDIKSAFVEACKIIHFGHHNRDQKQLQCVAIMWHYIQDINMFEIETVLKTMTPESQSNTADSDSDDAFDSDSDDGLKTWLLYIKKINQRIPQSGNTLLNTEENINQHSQHLYDVQCCLENSQDNDDSNGNIDYDDCPSAMNKMCSEKEEQT</sequence>
<dbReference type="Proteomes" id="UP000507470">
    <property type="component" value="Unassembled WGS sequence"/>
</dbReference>
<dbReference type="InterPro" id="IPR052050">
    <property type="entry name" value="SecEffector_AnkRepeat"/>
</dbReference>
<dbReference type="OrthoDB" id="6149069at2759"/>
<gene>
    <name evidence="4" type="ORF">MCOR_57191</name>
</gene>
<dbReference type="PANTHER" id="PTHR46586:SF3">
    <property type="entry name" value="ANKYRIN REPEAT-CONTAINING PROTEIN"/>
    <property type="match status" value="1"/>
</dbReference>
<keyword evidence="1" id="KW-0175">Coiled coil</keyword>
<evidence type="ECO:0000259" key="2">
    <source>
        <dbReference type="Pfam" id="PF18738"/>
    </source>
</evidence>
<feature type="domain" description="Novel STAND NTPase 3" evidence="3">
    <location>
        <begin position="294"/>
        <end position="450"/>
    </location>
</feature>
<dbReference type="PANTHER" id="PTHR46586">
    <property type="entry name" value="ANKYRIN REPEAT-CONTAINING PROTEIN"/>
    <property type="match status" value="1"/>
</dbReference>
<evidence type="ECO:0000259" key="3">
    <source>
        <dbReference type="Pfam" id="PF20720"/>
    </source>
</evidence>
<protein>
    <submittedName>
        <fullName evidence="4">Uncharacterized protein</fullName>
    </submittedName>
</protein>
<evidence type="ECO:0000256" key="1">
    <source>
        <dbReference type="SAM" id="Coils"/>
    </source>
</evidence>